<feature type="compositionally biased region" description="Acidic residues" evidence="1">
    <location>
        <begin position="221"/>
        <end position="234"/>
    </location>
</feature>
<organism evidence="2 3">
    <name type="scientific">Colletotrichum zoysiae</name>
    <dbReference type="NCBI Taxonomy" id="1216348"/>
    <lineage>
        <taxon>Eukaryota</taxon>
        <taxon>Fungi</taxon>
        <taxon>Dikarya</taxon>
        <taxon>Ascomycota</taxon>
        <taxon>Pezizomycotina</taxon>
        <taxon>Sordariomycetes</taxon>
        <taxon>Hypocreomycetidae</taxon>
        <taxon>Glomerellales</taxon>
        <taxon>Glomerellaceae</taxon>
        <taxon>Colletotrichum</taxon>
        <taxon>Colletotrichum graminicola species complex</taxon>
    </lineage>
</organism>
<reference evidence="2" key="1">
    <citation type="submission" date="2021-06" db="EMBL/GenBank/DDBJ databases">
        <title>Comparative genomics, transcriptomics and evolutionary studies reveal genomic signatures of adaptation to plant cell wall in hemibiotrophic fungi.</title>
        <authorList>
            <consortium name="DOE Joint Genome Institute"/>
            <person name="Baroncelli R."/>
            <person name="Diaz J.F."/>
            <person name="Benocci T."/>
            <person name="Peng M."/>
            <person name="Battaglia E."/>
            <person name="Haridas S."/>
            <person name="Andreopoulos W."/>
            <person name="Labutti K."/>
            <person name="Pangilinan J."/>
            <person name="Floch G.L."/>
            <person name="Makela M.R."/>
            <person name="Henrissat B."/>
            <person name="Grigoriev I.V."/>
            <person name="Crouch J.A."/>
            <person name="De Vries R.P."/>
            <person name="Sukno S.A."/>
            <person name="Thon M.R."/>
        </authorList>
    </citation>
    <scope>NUCLEOTIDE SEQUENCE</scope>
    <source>
        <strain evidence="2">MAFF235873</strain>
    </source>
</reference>
<gene>
    <name evidence="2" type="ORF">LX32DRAFT_574425</name>
</gene>
<name>A0AAD9H604_9PEZI</name>
<dbReference type="EMBL" id="MU843069">
    <property type="protein sequence ID" value="KAK2021952.1"/>
    <property type="molecule type" value="Genomic_DNA"/>
</dbReference>
<evidence type="ECO:0000256" key="1">
    <source>
        <dbReference type="SAM" id="MobiDB-lite"/>
    </source>
</evidence>
<accession>A0AAD9H604</accession>
<feature type="region of interest" description="Disordered" evidence="1">
    <location>
        <begin position="210"/>
        <end position="316"/>
    </location>
</feature>
<dbReference type="InterPro" id="IPR011333">
    <property type="entry name" value="SKP1/BTB/POZ_sf"/>
</dbReference>
<protein>
    <recommendedName>
        <fullName evidence="4">BTB domain-containing protein</fullName>
    </recommendedName>
</protein>
<proteinExistence type="predicted"/>
<keyword evidence="3" id="KW-1185">Reference proteome</keyword>
<dbReference type="PANTHER" id="PTHR37538">
    <property type="entry name" value="BTB DOMAIN-CONTAINING PROTEIN"/>
    <property type="match status" value="1"/>
</dbReference>
<dbReference type="PANTHER" id="PTHR37538:SF1">
    <property type="entry name" value="BTB DOMAIN-CONTAINING PROTEIN"/>
    <property type="match status" value="1"/>
</dbReference>
<sequence length="316" mass="35256">MTVPHLPEAEENRNPKIGPKVSPYTSPNCDVYFRSGQLFRVPRDLLCEGLENIRKALGQIHLRDVPDEAGHTVLHYLHTSMWQTLDDADLPDEARPLNQLEVSLHVYATAQTYSLPGLAELAKQEIHQHAEALPALQVLVSASDACRLLGEDDLWLSAFIKLRVEELVRGNSASEKMRFLTCFDAATPYTKMLAGIMVDILCCKSSSPLYPEPRTPQSEPDTIEQEPASPDDPEGLASSKKTKKKEKTKEKTKGKKKEKKKRISEYPPEETVPPMAIAEPEAEPAPEPEPVQELEQLTEPEPESTPEPAPEPAQWT</sequence>
<evidence type="ECO:0008006" key="4">
    <source>
        <dbReference type="Google" id="ProtNLM"/>
    </source>
</evidence>
<comment type="caution">
    <text evidence="2">The sequence shown here is derived from an EMBL/GenBank/DDBJ whole genome shotgun (WGS) entry which is preliminary data.</text>
</comment>
<dbReference type="AlphaFoldDB" id="A0AAD9H604"/>
<dbReference type="Gene3D" id="3.30.710.10">
    <property type="entry name" value="Potassium Channel Kv1.1, Chain A"/>
    <property type="match status" value="1"/>
</dbReference>
<feature type="compositionally biased region" description="Basic residues" evidence="1">
    <location>
        <begin position="240"/>
        <end position="262"/>
    </location>
</feature>
<evidence type="ECO:0000313" key="3">
    <source>
        <dbReference type="Proteomes" id="UP001232148"/>
    </source>
</evidence>
<feature type="region of interest" description="Disordered" evidence="1">
    <location>
        <begin position="1"/>
        <end position="21"/>
    </location>
</feature>
<feature type="compositionally biased region" description="Pro residues" evidence="1">
    <location>
        <begin position="305"/>
        <end position="316"/>
    </location>
</feature>
<dbReference type="Proteomes" id="UP001232148">
    <property type="component" value="Unassembled WGS sequence"/>
</dbReference>
<evidence type="ECO:0000313" key="2">
    <source>
        <dbReference type="EMBL" id="KAK2021952.1"/>
    </source>
</evidence>
<feature type="compositionally biased region" description="Acidic residues" evidence="1">
    <location>
        <begin position="280"/>
        <end position="304"/>
    </location>
</feature>